<dbReference type="Proteomes" id="UP000179113">
    <property type="component" value="Unassembled WGS sequence"/>
</dbReference>
<organism evidence="2 3">
    <name type="scientific">candidate division WWE3 bacterium RIFOXYC1_FULL_39_7</name>
    <dbReference type="NCBI Taxonomy" id="1802643"/>
    <lineage>
        <taxon>Bacteria</taxon>
        <taxon>Katanobacteria</taxon>
    </lineage>
</organism>
<dbReference type="PANTHER" id="PTHR43630:SF2">
    <property type="entry name" value="GLYCOSYLTRANSFERASE"/>
    <property type="match status" value="1"/>
</dbReference>
<proteinExistence type="predicted"/>
<dbReference type="SUPFAM" id="SSF53448">
    <property type="entry name" value="Nucleotide-diphospho-sugar transferases"/>
    <property type="match status" value="1"/>
</dbReference>
<name>A0A1F4WI43_UNCKA</name>
<dbReference type="Gene3D" id="3.90.550.10">
    <property type="entry name" value="Spore Coat Polysaccharide Biosynthesis Protein SpsA, Chain A"/>
    <property type="match status" value="1"/>
</dbReference>
<dbReference type="AlphaFoldDB" id="A0A1F4WI43"/>
<dbReference type="InterPro" id="IPR001173">
    <property type="entry name" value="Glyco_trans_2-like"/>
</dbReference>
<feature type="domain" description="Glycosyltransferase 2-like" evidence="1">
    <location>
        <begin position="10"/>
        <end position="131"/>
    </location>
</feature>
<reference evidence="2 3" key="1">
    <citation type="journal article" date="2016" name="Nat. Commun.">
        <title>Thousands of microbial genomes shed light on interconnected biogeochemical processes in an aquifer system.</title>
        <authorList>
            <person name="Anantharaman K."/>
            <person name="Brown C.T."/>
            <person name="Hug L.A."/>
            <person name="Sharon I."/>
            <person name="Castelle C.J."/>
            <person name="Probst A.J."/>
            <person name="Thomas B.C."/>
            <person name="Singh A."/>
            <person name="Wilkins M.J."/>
            <person name="Karaoz U."/>
            <person name="Brodie E.L."/>
            <person name="Williams K.H."/>
            <person name="Hubbard S.S."/>
            <person name="Banfield J.F."/>
        </authorList>
    </citation>
    <scope>NUCLEOTIDE SEQUENCE [LARGE SCALE GENOMIC DNA]</scope>
</reference>
<evidence type="ECO:0000313" key="2">
    <source>
        <dbReference type="EMBL" id="OGC69092.1"/>
    </source>
</evidence>
<dbReference type="Pfam" id="PF00535">
    <property type="entry name" value="Glycos_transf_2"/>
    <property type="match status" value="1"/>
</dbReference>
<sequence>MKIAGHCLVKNEARFVWFSVMSVLPYVDRILIWDTGSTDGTLEIIEEMKKTEYRVRIDFKEYGNVTKDTFWKARQDMLNVTSEDWIIMVDADEVWWDESIRKVTDEIKVNGEKLESIVVPTVNLVGDIFHFQEDKAGLYELVGRKGHLNLRGVNRKIPGLTSYGAHGVWGWVDETGKMIQDRDQKKIEFVEAPYLHASFLQRAGDLKADVLVPKRAKKLKHELGHSFPKDYFYPEAFFREKPEIVASPWEVKSKSFYARAFFETPLKKIKRRVWKAKVGY</sequence>
<comment type="caution">
    <text evidence="2">The sequence shown here is derived from an EMBL/GenBank/DDBJ whole genome shotgun (WGS) entry which is preliminary data.</text>
</comment>
<dbReference type="PANTHER" id="PTHR43630">
    <property type="entry name" value="POLY-BETA-1,6-N-ACETYL-D-GLUCOSAMINE SYNTHASE"/>
    <property type="match status" value="1"/>
</dbReference>
<dbReference type="InterPro" id="IPR029044">
    <property type="entry name" value="Nucleotide-diphossugar_trans"/>
</dbReference>
<accession>A0A1F4WI43</accession>
<protein>
    <recommendedName>
        <fullName evidence="1">Glycosyltransferase 2-like domain-containing protein</fullName>
    </recommendedName>
</protein>
<gene>
    <name evidence="2" type="ORF">A2415_05365</name>
</gene>
<evidence type="ECO:0000313" key="3">
    <source>
        <dbReference type="Proteomes" id="UP000179113"/>
    </source>
</evidence>
<dbReference type="EMBL" id="MEWA01000028">
    <property type="protein sequence ID" value="OGC69092.1"/>
    <property type="molecule type" value="Genomic_DNA"/>
</dbReference>
<evidence type="ECO:0000259" key="1">
    <source>
        <dbReference type="Pfam" id="PF00535"/>
    </source>
</evidence>